<dbReference type="KEGG" id="apln:108737678"/>
<name>A0A7F5REJ1_AGRPL</name>
<accession>A0A7F5REJ1</accession>
<dbReference type="AlphaFoldDB" id="A0A7F5REJ1"/>
<protein>
    <submittedName>
        <fullName evidence="2">Uncharacterized protein LOC108737678</fullName>
    </submittedName>
</protein>
<gene>
    <name evidence="2" type="primary">LOC108737678</name>
</gene>
<dbReference type="GeneID" id="108737678"/>
<sequence length="324" mass="37835">MEEFLKIDWPPKETPQPESVFVSEQFMQGSYVFNDLSSDSSDSEHTESLNDSNYTPGKVYFVQGKHSSKLSKKEHFECLHALKILQAKSTKKSSISPYDQLCITTYNGLRSTIIEENSLFLKHAQKQWKYTNLIPIEKYMFIVNLWKQQLRRCLAYKRYYKGCDNLSLACFEDEDYVEVVHLKNVLELGHLAKFTPPMIKSKCFLNINFSDEDTMFTLNSKLPVSQDRNISKLAQHNAFQLVISSSALKRLMDCDNWNYDWDIPVIIKTERGKKIVFVDKTLPQKAPTVRQLNEKLYKNGLKANFCYFKMLRPTYILVLNILKK</sequence>
<dbReference type="PANTHER" id="PTHR14633:SF3">
    <property type="entry name" value="LITTLE ELONGATION COMPLEX SUBUNIT 2"/>
    <property type="match status" value="1"/>
</dbReference>
<dbReference type="InParanoid" id="A0A7F5REJ1"/>
<organism evidence="1 2">
    <name type="scientific">Agrilus planipennis</name>
    <name type="common">Emerald ash borer</name>
    <name type="synonym">Agrilus marcopoli</name>
    <dbReference type="NCBI Taxonomy" id="224129"/>
    <lineage>
        <taxon>Eukaryota</taxon>
        <taxon>Metazoa</taxon>
        <taxon>Ecdysozoa</taxon>
        <taxon>Arthropoda</taxon>
        <taxon>Hexapoda</taxon>
        <taxon>Insecta</taxon>
        <taxon>Pterygota</taxon>
        <taxon>Neoptera</taxon>
        <taxon>Endopterygota</taxon>
        <taxon>Coleoptera</taxon>
        <taxon>Polyphaga</taxon>
        <taxon>Elateriformia</taxon>
        <taxon>Buprestoidea</taxon>
        <taxon>Buprestidae</taxon>
        <taxon>Agrilinae</taxon>
        <taxon>Agrilus</taxon>
    </lineage>
</organism>
<keyword evidence="1" id="KW-1185">Reference proteome</keyword>
<dbReference type="GO" id="GO:0045945">
    <property type="term" value="P:positive regulation of transcription by RNA polymerase III"/>
    <property type="evidence" value="ECO:0007669"/>
    <property type="project" value="TreeGrafter"/>
</dbReference>
<dbReference type="Proteomes" id="UP000192223">
    <property type="component" value="Unplaced"/>
</dbReference>
<dbReference type="PANTHER" id="PTHR14633">
    <property type="entry name" value="LITTLE ELONGATION COMPLEX SUBUNIT 2"/>
    <property type="match status" value="1"/>
</dbReference>
<evidence type="ECO:0000313" key="1">
    <source>
        <dbReference type="Proteomes" id="UP000192223"/>
    </source>
</evidence>
<reference evidence="2" key="1">
    <citation type="submission" date="2025-08" db="UniProtKB">
        <authorList>
            <consortium name="RefSeq"/>
        </authorList>
    </citation>
    <scope>IDENTIFICATION</scope>
    <source>
        <tissue evidence="2">Entire body</tissue>
    </source>
</reference>
<proteinExistence type="predicted"/>
<evidence type="ECO:0000313" key="2">
    <source>
        <dbReference type="RefSeq" id="XP_025834382.1"/>
    </source>
</evidence>
<dbReference type="RefSeq" id="XP_025834382.1">
    <property type="nucleotide sequence ID" value="XM_025978597.1"/>
</dbReference>
<dbReference type="OrthoDB" id="6288737at2759"/>
<dbReference type="GO" id="GO:0042795">
    <property type="term" value="P:snRNA transcription by RNA polymerase II"/>
    <property type="evidence" value="ECO:0007669"/>
    <property type="project" value="TreeGrafter"/>
</dbReference>
<dbReference type="GO" id="GO:0042796">
    <property type="term" value="P:snRNA transcription by RNA polymerase III"/>
    <property type="evidence" value="ECO:0007669"/>
    <property type="project" value="TreeGrafter"/>
</dbReference>